<dbReference type="VEuPathDB" id="FungiDB:TREMEDRAFT_70983"/>
<evidence type="ECO:0000256" key="12">
    <source>
        <dbReference type="ARBA" id="ARBA00023316"/>
    </source>
</evidence>
<evidence type="ECO:0000256" key="17">
    <source>
        <dbReference type="SAM" id="SignalP"/>
    </source>
</evidence>
<feature type="region of interest" description="Disordered" evidence="16">
    <location>
        <begin position="357"/>
        <end position="404"/>
    </location>
</feature>
<evidence type="ECO:0000256" key="4">
    <source>
        <dbReference type="ARBA" id="ARBA00022622"/>
    </source>
</evidence>
<keyword evidence="13" id="KW-0624">Polysaccharide degradation</keyword>
<dbReference type="SUPFAM" id="SSF88713">
    <property type="entry name" value="Glycoside hydrolase/deacetylase"/>
    <property type="match status" value="1"/>
</dbReference>
<dbReference type="EC" id="3.5.1.41" evidence="14"/>
<comment type="caution">
    <text evidence="19">The sequence shown here is derived from an EMBL/GenBank/DDBJ whole genome shotgun (WGS) entry which is preliminary data.</text>
</comment>
<keyword evidence="8" id="KW-0325">Glycoprotein</keyword>
<accession>A0A4Q1BGR9</accession>
<keyword evidence="20" id="KW-1185">Reference proteome</keyword>
<dbReference type="InParanoid" id="A0A4Q1BGR9"/>
<dbReference type="PANTHER" id="PTHR10587:SF135">
    <property type="entry name" value="CHITIN DEACETYLASE 3"/>
    <property type="match status" value="1"/>
</dbReference>
<dbReference type="PANTHER" id="PTHR10587">
    <property type="entry name" value="GLYCOSYL TRANSFERASE-RELATED"/>
    <property type="match status" value="1"/>
</dbReference>
<dbReference type="Pfam" id="PF01522">
    <property type="entry name" value="Polysacc_deac_1"/>
    <property type="match status" value="1"/>
</dbReference>
<evidence type="ECO:0000256" key="16">
    <source>
        <dbReference type="SAM" id="MobiDB-lite"/>
    </source>
</evidence>
<keyword evidence="7" id="KW-0472">Membrane</keyword>
<dbReference type="InterPro" id="IPR011330">
    <property type="entry name" value="Glyco_hydro/deAcase_b/a-brl"/>
</dbReference>
<evidence type="ECO:0000313" key="19">
    <source>
        <dbReference type="EMBL" id="RXK36774.1"/>
    </source>
</evidence>
<keyword evidence="6" id="KW-0146">Chitin degradation</keyword>
<feature type="signal peptide" evidence="17">
    <location>
        <begin position="1"/>
        <end position="16"/>
    </location>
</feature>
<dbReference type="GO" id="GO:0006032">
    <property type="term" value="P:chitin catabolic process"/>
    <property type="evidence" value="ECO:0007669"/>
    <property type="project" value="UniProtKB-KW"/>
</dbReference>
<feature type="domain" description="NodB homology" evidence="18">
    <location>
        <begin position="125"/>
        <end position="315"/>
    </location>
</feature>
<evidence type="ECO:0000313" key="20">
    <source>
        <dbReference type="Proteomes" id="UP000289152"/>
    </source>
</evidence>
<feature type="chain" id="PRO_5020871266" description="chitin deacetylase" evidence="17">
    <location>
        <begin position="17"/>
        <end position="427"/>
    </location>
</feature>
<evidence type="ECO:0000256" key="14">
    <source>
        <dbReference type="ARBA" id="ARBA00024056"/>
    </source>
</evidence>
<dbReference type="STRING" id="5217.A0A4Q1BGR9"/>
<dbReference type="InterPro" id="IPR050248">
    <property type="entry name" value="Polysacc_deacetylase_ArnD"/>
</dbReference>
<keyword evidence="10" id="KW-0170">Cobalt</keyword>
<evidence type="ECO:0000256" key="7">
    <source>
        <dbReference type="ARBA" id="ARBA00023136"/>
    </source>
</evidence>
<name>A0A4Q1BGR9_TREME</name>
<evidence type="ECO:0000256" key="10">
    <source>
        <dbReference type="ARBA" id="ARBA00023285"/>
    </source>
</evidence>
<evidence type="ECO:0000256" key="11">
    <source>
        <dbReference type="ARBA" id="ARBA00023288"/>
    </source>
</evidence>
<dbReference type="GO" id="GO:0098552">
    <property type="term" value="C:side of membrane"/>
    <property type="evidence" value="ECO:0007669"/>
    <property type="project" value="UniProtKB-KW"/>
</dbReference>
<keyword evidence="5 17" id="KW-0732">Signal</keyword>
<dbReference type="GO" id="GO:0005886">
    <property type="term" value="C:plasma membrane"/>
    <property type="evidence" value="ECO:0007669"/>
    <property type="project" value="UniProtKB-SubCell"/>
</dbReference>
<keyword evidence="9" id="KW-0119">Carbohydrate metabolism</keyword>
<dbReference type="InterPro" id="IPR002509">
    <property type="entry name" value="NODB_dom"/>
</dbReference>
<dbReference type="Proteomes" id="UP000289152">
    <property type="component" value="Unassembled WGS sequence"/>
</dbReference>
<sequence>MLPLIQLAVLLIPTLAHPVDERWFQPIDSTVNSLFVKRAPDPNSGANNAPDFASNYPALGTPPPSSLPSAWTQKLASITLPNVGVSNPNNGYPTYTNNEPGQDSTICSFTYECTTSDDLYNPPANTFALSFDDGPTSSSPQLNTFLAQNNISNKATHFMIGGNILGAPTQMQDAFTAGGHIAVHTWSHPYMTTLSNEGVLGELGWTMQIISDLTGGRVPKYWRPPFGDVDNRVRTIAKQVFGLETVVWNQDTGDWAIGNDPSYTIPSVESTMSGWLTSSNKSTGLLVLEHELNDNTVGVFMAEYPVMQQNGWKVMTVADAFGMSWYQNSEGDTGTVISQAIAGNSTLSMTSSISTSTSSSSITSTSSSSSLSSTGSPSLTSTSTSSISSSPSSRPSTSSDSISSAGKLGVSGIIMMLSILVGIRVGA</sequence>
<comment type="catalytic activity">
    <reaction evidence="15">
        <text>[(1-&gt;4)-N-acetyl-beta-D-glucosaminyl](n) + n H2O = chitosan + n acetate</text>
        <dbReference type="Rhea" id="RHEA:10464"/>
        <dbReference type="Rhea" id="RHEA-COMP:9593"/>
        <dbReference type="Rhea" id="RHEA-COMP:9597"/>
        <dbReference type="ChEBI" id="CHEBI:15377"/>
        <dbReference type="ChEBI" id="CHEBI:17029"/>
        <dbReference type="ChEBI" id="CHEBI:30089"/>
        <dbReference type="ChEBI" id="CHEBI:57704"/>
        <dbReference type="EC" id="3.5.1.41"/>
    </reaction>
    <physiologicalReaction direction="left-to-right" evidence="15">
        <dbReference type="Rhea" id="RHEA:10465"/>
    </physiologicalReaction>
</comment>
<dbReference type="Gene3D" id="3.20.20.370">
    <property type="entry name" value="Glycoside hydrolase/deacetylase"/>
    <property type="match status" value="1"/>
</dbReference>
<keyword evidence="11" id="KW-0449">Lipoprotein</keyword>
<dbReference type="EMBL" id="SDIL01000087">
    <property type="protein sequence ID" value="RXK36774.1"/>
    <property type="molecule type" value="Genomic_DNA"/>
</dbReference>
<evidence type="ECO:0000256" key="1">
    <source>
        <dbReference type="ARBA" id="ARBA00001941"/>
    </source>
</evidence>
<dbReference type="GO" id="GO:0004099">
    <property type="term" value="F:chitin deacetylase activity"/>
    <property type="evidence" value="ECO:0007669"/>
    <property type="project" value="UniProtKB-EC"/>
</dbReference>
<protein>
    <recommendedName>
        <fullName evidence="14">chitin deacetylase</fullName>
        <ecNumber evidence="14">3.5.1.41</ecNumber>
    </recommendedName>
</protein>
<proteinExistence type="predicted"/>
<evidence type="ECO:0000256" key="2">
    <source>
        <dbReference type="ARBA" id="ARBA00004609"/>
    </source>
</evidence>
<dbReference type="OrthoDB" id="407355at2759"/>
<evidence type="ECO:0000256" key="6">
    <source>
        <dbReference type="ARBA" id="ARBA00023024"/>
    </source>
</evidence>
<evidence type="ECO:0000256" key="15">
    <source>
        <dbReference type="ARBA" id="ARBA00048494"/>
    </source>
</evidence>
<evidence type="ECO:0000256" key="8">
    <source>
        <dbReference type="ARBA" id="ARBA00023180"/>
    </source>
</evidence>
<evidence type="ECO:0000256" key="5">
    <source>
        <dbReference type="ARBA" id="ARBA00022729"/>
    </source>
</evidence>
<evidence type="ECO:0000256" key="9">
    <source>
        <dbReference type="ARBA" id="ARBA00023277"/>
    </source>
</evidence>
<keyword evidence="4" id="KW-0336">GPI-anchor</keyword>
<keyword evidence="3" id="KW-1003">Cell membrane</keyword>
<dbReference type="GO" id="GO:0071555">
    <property type="term" value="P:cell wall organization"/>
    <property type="evidence" value="ECO:0007669"/>
    <property type="project" value="UniProtKB-KW"/>
</dbReference>
<dbReference type="GO" id="GO:0009272">
    <property type="term" value="P:fungal-type cell wall biogenesis"/>
    <property type="evidence" value="ECO:0007669"/>
    <property type="project" value="UniProtKB-ARBA"/>
</dbReference>
<organism evidence="19 20">
    <name type="scientific">Tremella mesenterica</name>
    <name type="common">Jelly fungus</name>
    <dbReference type="NCBI Taxonomy" id="5217"/>
    <lineage>
        <taxon>Eukaryota</taxon>
        <taxon>Fungi</taxon>
        <taxon>Dikarya</taxon>
        <taxon>Basidiomycota</taxon>
        <taxon>Agaricomycotina</taxon>
        <taxon>Tremellomycetes</taxon>
        <taxon>Tremellales</taxon>
        <taxon>Tremellaceae</taxon>
        <taxon>Tremella</taxon>
    </lineage>
</organism>
<keyword evidence="12" id="KW-0961">Cell wall biogenesis/degradation</keyword>
<dbReference type="AlphaFoldDB" id="A0A4Q1BGR9"/>
<gene>
    <name evidence="19" type="ORF">M231_05935</name>
</gene>
<evidence type="ECO:0000256" key="13">
    <source>
        <dbReference type="ARBA" id="ARBA00023326"/>
    </source>
</evidence>
<evidence type="ECO:0000256" key="3">
    <source>
        <dbReference type="ARBA" id="ARBA00022475"/>
    </source>
</evidence>
<dbReference type="GO" id="GO:0000272">
    <property type="term" value="P:polysaccharide catabolic process"/>
    <property type="evidence" value="ECO:0007669"/>
    <property type="project" value="UniProtKB-KW"/>
</dbReference>
<reference evidence="19 20" key="1">
    <citation type="submission" date="2016-06" db="EMBL/GenBank/DDBJ databases">
        <title>Evolution of pathogenesis and genome organization in the Tremellales.</title>
        <authorList>
            <person name="Cuomo C."/>
            <person name="Litvintseva A."/>
            <person name="Heitman J."/>
            <person name="Chen Y."/>
            <person name="Sun S."/>
            <person name="Springer D."/>
            <person name="Dromer F."/>
            <person name="Young S."/>
            <person name="Zeng Q."/>
            <person name="Chapman S."/>
            <person name="Gujja S."/>
            <person name="Saif S."/>
            <person name="Birren B."/>
        </authorList>
    </citation>
    <scope>NUCLEOTIDE SEQUENCE [LARGE SCALE GENOMIC DNA]</scope>
    <source>
        <strain evidence="19 20">ATCC 28783</strain>
    </source>
</reference>
<comment type="cofactor">
    <cofactor evidence="1">
        <name>Co(2+)</name>
        <dbReference type="ChEBI" id="CHEBI:48828"/>
    </cofactor>
</comment>
<dbReference type="PROSITE" id="PS51677">
    <property type="entry name" value="NODB"/>
    <property type="match status" value="1"/>
</dbReference>
<evidence type="ECO:0000259" key="18">
    <source>
        <dbReference type="PROSITE" id="PS51677"/>
    </source>
</evidence>
<comment type="subcellular location">
    <subcellularLocation>
        <location evidence="2">Cell membrane</location>
        <topology evidence="2">Lipid-anchor</topology>
        <topology evidence="2">GPI-anchor</topology>
    </subcellularLocation>
</comment>